<dbReference type="GO" id="GO:0005829">
    <property type="term" value="C:cytosol"/>
    <property type="evidence" value="ECO:0007669"/>
    <property type="project" value="TreeGrafter"/>
</dbReference>
<dbReference type="Pfam" id="PF02538">
    <property type="entry name" value="Hydantoinase_B"/>
    <property type="match status" value="1"/>
</dbReference>
<dbReference type="SUPFAM" id="SSF53067">
    <property type="entry name" value="Actin-like ATPase domain"/>
    <property type="match status" value="1"/>
</dbReference>
<evidence type="ECO:0000259" key="4">
    <source>
        <dbReference type="Pfam" id="PF05378"/>
    </source>
</evidence>
<dbReference type="EMBL" id="UINC01000777">
    <property type="protein sequence ID" value="SUZ61043.1"/>
    <property type="molecule type" value="Genomic_DNA"/>
</dbReference>
<gene>
    <name evidence="6" type="ORF">METZ01_LOCUS13897</name>
</gene>
<dbReference type="PANTHER" id="PTHR11365">
    <property type="entry name" value="5-OXOPROLINASE RELATED"/>
    <property type="match status" value="1"/>
</dbReference>
<dbReference type="InterPro" id="IPR003692">
    <property type="entry name" value="Hydantoinase_B"/>
</dbReference>
<evidence type="ECO:0000259" key="5">
    <source>
        <dbReference type="Pfam" id="PF19278"/>
    </source>
</evidence>
<evidence type="ECO:0000259" key="2">
    <source>
        <dbReference type="Pfam" id="PF01968"/>
    </source>
</evidence>
<dbReference type="InterPro" id="IPR049517">
    <property type="entry name" value="ACX-like_C"/>
</dbReference>
<evidence type="ECO:0000256" key="1">
    <source>
        <dbReference type="ARBA" id="ARBA00010403"/>
    </source>
</evidence>
<proteinExistence type="inferred from homology"/>
<dbReference type="GO" id="GO:0017168">
    <property type="term" value="F:5-oxoprolinase (ATP-hydrolyzing) activity"/>
    <property type="evidence" value="ECO:0007669"/>
    <property type="project" value="TreeGrafter"/>
</dbReference>
<feature type="domain" description="Hydantoinase B/oxoprolinase" evidence="3">
    <location>
        <begin position="718"/>
        <end position="1246"/>
    </location>
</feature>
<evidence type="ECO:0000313" key="6">
    <source>
        <dbReference type="EMBL" id="SUZ61043.1"/>
    </source>
</evidence>
<protein>
    <submittedName>
        <fullName evidence="6">Uncharacterized protein</fullName>
    </submittedName>
</protein>
<name>A0A381P5W5_9ZZZZ</name>
<dbReference type="GO" id="GO:0006749">
    <property type="term" value="P:glutathione metabolic process"/>
    <property type="evidence" value="ECO:0007669"/>
    <property type="project" value="TreeGrafter"/>
</dbReference>
<sequence>MTKPETAATEEGGPEAPWRIGVDVGGTFTDLVLADSRGKAWVAKVPSVPSDPSRGVIAAVQRIAVDLGLPKSELLNQCSLFVHGSTIATNTMLEGKAATVGLITTEGFRDTLEIRRGLRSDQWDHRAPYPPVLVPRHLRRSIPGRIDADGSEHQPLDTSSVPEILDDFENEQVEVIAIALMNSFVDASHEQQLAHTIGEHWTKEWVTCSAEVSPLMGEYERSSTAVVNAALSPRIVRYLHSLDAELTAEGLARPILLVQSNGGAASVDQLANRPVNLLLSGPAAAVGALNLYRRAVDQAGVDPGDEGNLISMEIGGTSCDVLLMSNGEVATRDDVDIAGYHVSTPAIDIHTIGAGGGTIAGVDEAGLLYVGPEGAGADPGPACYGTGGTLPTVTDAHLVLGRLRPGKSAGGTLDLDLDAAREAVDIHVAQKLNMSIEDAAAGIIELVEQHLLSAVEHISIERGHSPRRFTLVAAGGAGPMHGANVAAGLGCTRVHVPRDAGALCAIGMLHADVRQDFTRFLLSPLDETPAKTIEQGFNSLTERALAIMADEGFAEQEVALDYEIELHHPGQLWSIRVGVEAHRFDQRAARSAFETEYRRLYGHVQDEGTIMVSSLRLTARGSTGDVEMAAGSPSEGLPAPIDVRPVWFPKTGWKETAVHDGSLLRPGDSLDGPALVEEATTTVVVRPGDRVWVDPSGDFFIDVAQTDSRVEHRAGELDPVVLALMQNRLDQISLHMGWVMTRTARSTIFSQSHDFSCFITTPDGTLVANADGIPIHTGGGGFAVRALLAKYGNDLKIGDVFLLSDPYVAGGNHLPDWVVARPIFVGTADPVLAGFCCNRAHQSDIGGGLAGTYNPEATEIWQEGIRLPVMRLIEEGKVREDLWELLLINCRTPELLDGDLLAMLGSTQIGGERVVGLATELGIDAYLSYLEGVLDHADRRMRSAVLALPDGSYLGEDHTDNDCFKKIDIAVRVKLTVNGDQIDIDFSGTDPQIEGFKNSSLANTYSSVFLAISSFFDTSIPRNEGTYRCVSINAPEGSIVNALAPAPMTMNTVYVAHEIVIAIWQALAAADPSRACAAWSKTMHGHVAGRRDDGSTWVMYQWHAMGTPGATAERDGFAQMGHLITLGGLDMPNLEFHEQHYPVRYIRHEQRCDNAGPGAMRGGTGVRYEADILEPAIWSFRAEGLDTPSGHGVEGGGTGGVGFEWIVPVNSDDDGPTFVPPKYGVTKLGPARMIAETPGGGGWGDPFARDPDLVLCDVRDGLVSVEGARRDYGVVVTPNQQSIDTAATTVARDQAQTRDH</sequence>
<dbReference type="Pfam" id="PF01968">
    <property type="entry name" value="Hydantoinase_A"/>
    <property type="match status" value="1"/>
</dbReference>
<reference evidence="6" key="1">
    <citation type="submission" date="2018-05" db="EMBL/GenBank/DDBJ databases">
        <authorList>
            <person name="Lanie J.A."/>
            <person name="Ng W.-L."/>
            <person name="Kazmierczak K.M."/>
            <person name="Andrzejewski T.M."/>
            <person name="Davidsen T.M."/>
            <person name="Wayne K.J."/>
            <person name="Tettelin H."/>
            <person name="Glass J.I."/>
            <person name="Rusch D."/>
            <person name="Podicherti R."/>
            <person name="Tsui H.-C.T."/>
            <person name="Winkler M.E."/>
        </authorList>
    </citation>
    <scope>NUCLEOTIDE SEQUENCE</scope>
</reference>
<organism evidence="6">
    <name type="scientific">marine metagenome</name>
    <dbReference type="NCBI Taxonomy" id="408172"/>
    <lineage>
        <taxon>unclassified sequences</taxon>
        <taxon>metagenomes</taxon>
        <taxon>ecological metagenomes</taxon>
    </lineage>
</organism>
<evidence type="ECO:0000259" key="3">
    <source>
        <dbReference type="Pfam" id="PF02538"/>
    </source>
</evidence>
<dbReference type="InterPro" id="IPR002821">
    <property type="entry name" value="Hydantoinase_A"/>
</dbReference>
<feature type="domain" description="Acetophenone carboxylase-like C-terminal" evidence="5">
    <location>
        <begin position="530"/>
        <end position="694"/>
    </location>
</feature>
<dbReference type="Pfam" id="PF19278">
    <property type="entry name" value="Hydant_A_C"/>
    <property type="match status" value="1"/>
</dbReference>
<feature type="domain" description="Hydantoinase/oxoprolinase N-terminal" evidence="4">
    <location>
        <begin position="19"/>
        <end position="199"/>
    </location>
</feature>
<dbReference type="Pfam" id="PF05378">
    <property type="entry name" value="Hydant_A_N"/>
    <property type="match status" value="1"/>
</dbReference>
<dbReference type="PANTHER" id="PTHR11365:SF23">
    <property type="entry name" value="HYPOTHETICAL 5-OXOPROLINASE (EUROFUNG)-RELATED"/>
    <property type="match status" value="1"/>
</dbReference>
<feature type="domain" description="Hydantoinase A/oxoprolinase" evidence="2">
    <location>
        <begin position="221"/>
        <end position="516"/>
    </location>
</feature>
<dbReference type="InterPro" id="IPR043129">
    <property type="entry name" value="ATPase_NBD"/>
</dbReference>
<dbReference type="InterPro" id="IPR045079">
    <property type="entry name" value="Oxoprolinase-like"/>
</dbReference>
<accession>A0A381P5W5</accession>
<comment type="similarity">
    <text evidence="1">Belongs to the oxoprolinase family.</text>
</comment>
<dbReference type="InterPro" id="IPR008040">
    <property type="entry name" value="Hydant_A_N"/>
</dbReference>